<organism evidence="2 3">
    <name type="scientific">Gordonia hongkongensis</name>
    <dbReference type="NCBI Taxonomy" id="1701090"/>
    <lineage>
        <taxon>Bacteria</taxon>
        <taxon>Bacillati</taxon>
        <taxon>Actinomycetota</taxon>
        <taxon>Actinomycetes</taxon>
        <taxon>Mycobacteriales</taxon>
        <taxon>Gordoniaceae</taxon>
        <taxon>Gordonia</taxon>
    </lineage>
</organism>
<dbReference type="InterPro" id="IPR050266">
    <property type="entry name" value="AB_hydrolase_sf"/>
</dbReference>
<dbReference type="Proteomes" id="UP001152308">
    <property type="component" value="Unassembled WGS sequence"/>
</dbReference>
<evidence type="ECO:0000313" key="3">
    <source>
        <dbReference type="Proteomes" id="UP001152308"/>
    </source>
</evidence>
<comment type="caution">
    <text evidence="2">The sequence shown here is derived from an EMBL/GenBank/DDBJ whole genome shotgun (WGS) entry which is preliminary data.</text>
</comment>
<sequence>MPERTIDDFAATPDGAMFFARYDSLARRSCATPLDIETPFGTTRVNDYGQMGAPPVVLLPGGGATSMSWVNVVHRLAQTRRVHAVDLIGDAGRSRVSRPPQTMGELVEWLSAVLDGLGVARVDLAGHSYGAMISLAYAVGPARERVGRLALVDPTSCFTGLRPAYLLRALPILLSPDPRRQRRFLRWETRAAALDPGWHDMYCAGARFPTPPTVVPKRPTREALSRLDGGVSATVILAPDSRAHKANVVARRVRELLPSATVAVLGSGTHHTLPLEPADELADALVDALDDAST</sequence>
<keyword evidence="2" id="KW-0378">Hydrolase</keyword>
<evidence type="ECO:0000259" key="1">
    <source>
        <dbReference type="Pfam" id="PF12697"/>
    </source>
</evidence>
<dbReference type="Gene3D" id="3.40.50.1820">
    <property type="entry name" value="alpha/beta hydrolase"/>
    <property type="match status" value="1"/>
</dbReference>
<gene>
    <name evidence="2" type="ORF">L2299_22165</name>
</gene>
<dbReference type="PANTHER" id="PTHR43798">
    <property type="entry name" value="MONOACYLGLYCEROL LIPASE"/>
    <property type="match status" value="1"/>
</dbReference>
<dbReference type="SUPFAM" id="SSF53474">
    <property type="entry name" value="alpha/beta-Hydrolases"/>
    <property type="match status" value="1"/>
</dbReference>
<accession>A0ABT6C0H8</accession>
<feature type="domain" description="AB hydrolase-1" evidence="1">
    <location>
        <begin position="56"/>
        <end position="284"/>
    </location>
</feature>
<dbReference type="PANTHER" id="PTHR43798:SF33">
    <property type="entry name" value="HYDROLASE, PUTATIVE (AFU_ORTHOLOGUE AFUA_2G14860)-RELATED"/>
    <property type="match status" value="1"/>
</dbReference>
<proteinExistence type="predicted"/>
<reference evidence="2" key="1">
    <citation type="journal article" date="2022" name="Data Brief">
        <title>Draft genome sequence data of Gordonia hongkongensis strain EUFUS-Z928 isolated from the octocoral Eunicea fusca.</title>
        <authorList>
            <person name="Sanchez-Suarez J."/>
            <person name="Diaz L."/>
            <person name="Melo-Bolivar J."/>
            <person name="Villamil L."/>
        </authorList>
    </citation>
    <scope>NUCLEOTIDE SEQUENCE</scope>
    <source>
        <strain evidence="2">EUFUS-Z928</strain>
    </source>
</reference>
<evidence type="ECO:0000313" key="2">
    <source>
        <dbReference type="EMBL" id="MDF6103745.1"/>
    </source>
</evidence>
<dbReference type="GO" id="GO:0016787">
    <property type="term" value="F:hydrolase activity"/>
    <property type="evidence" value="ECO:0007669"/>
    <property type="project" value="UniProtKB-KW"/>
</dbReference>
<dbReference type="RefSeq" id="WP_205333523.1">
    <property type="nucleotide sequence ID" value="NZ_JAKJLQ010000029.1"/>
</dbReference>
<dbReference type="EMBL" id="JAKJLQ010000029">
    <property type="protein sequence ID" value="MDF6103745.1"/>
    <property type="molecule type" value="Genomic_DNA"/>
</dbReference>
<name>A0ABT6C0H8_9ACTN</name>
<keyword evidence="3" id="KW-1185">Reference proteome</keyword>
<dbReference type="InterPro" id="IPR000073">
    <property type="entry name" value="AB_hydrolase_1"/>
</dbReference>
<dbReference type="Pfam" id="PF12697">
    <property type="entry name" value="Abhydrolase_6"/>
    <property type="match status" value="1"/>
</dbReference>
<protein>
    <submittedName>
        <fullName evidence="2">Alpha/beta fold hydrolase</fullName>
    </submittedName>
</protein>
<reference evidence="2" key="2">
    <citation type="submission" date="2022-01" db="EMBL/GenBank/DDBJ databases">
        <authorList>
            <person name="Sanchez-Suarez J."/>
            <person name="Villamil L."/>
            <person name="Diaz L.E."/>
        </authorList>
    </citation>
    <scope>NUCLEOTIDE SEQUENCE</scope>
    <source>
        <strain evidence="2">EUFUS-Z928</strain>
    </source>
</reference>
<dbReference type="InterPro" id="IPR029058">
    <property type="entry name" value="AB_hydrolase_fold"/>
</dbReference>